<dbReference type="PROSITE" id="PS50994">
    <property type="entry name" value="INTEGRASE"/>
    <property type="match status" value="1"/>
</dbReference>
<dbReference type="PANTHER" id="PTHR46889">
    <property type="entry name" value="TRANSPOSASE INSF FOR INSERTION SEQUENCE IS3B-RELATED"/>
    <property type="match status" value="1"/>
</dbReference>
<dbReference type="FunCoup" id="A0A545ARE5">
    <property type="interactions" value="10"/>
</dbReference>
<evidence type="ECO:0000256" key="1">
    <source>
        <dbReference type="ARBA" id="ARBA00002286"/>
    </source>
</evidence>
<proteinExistence type="predicted"/>
<evidence type="ECO:0000313" key="3">
    <source>
        <dbReference type="EMBL" id="TQS43900.1"/>
    </source>
</evidence>
<dbReference type="OrthoDB" id="4426778at2"/>
<organism evidence="3 4">
    <name type="scientific">Cryptosporangium phraense</name>
    <dbReference type="NCBI Taxonomy" id="2593070"/>
    <lineage>
        <taxon>Bacteria</taxon>
        <taxon>Bacillati</taxon>
        <taxon>Actinomycetota</taxon>
        <taxon>Actinomycetes</taxon>
        <taxon>Cryptosporangiales</taxon>
        <taxon>Cryptosporangiaceae</taxon>
        <taxon>Cryptosporangium</taxon>
    </lineage>
</organism>
<dbReference type="Pfam" id="PF00665">
    <property type="entry name" value="rve"/>
    <property type="match status" value="1"/>
</dbReference>
<dbReference type="InterPro" id="IPR048020">
    <property type="entry name" value="Transpos_IS3"/>
</dbReference>
<accession>A0A545ARE5</accession>
<name>A0A545ARE5_9ACTN</name>
<sequence>TRHSAQGGPVFRRGDALVTRFQFVDDHSQHHSVKRLCQVIGLNRSSFYYWKATAGDRARRDAADLLLAGRIRAVHAEHDTTYGAPRITAELRDQGTRVNHERVARVMTRFGVRGLRLRRRTRTTTIPDPAAPKAPDLIGRNFTAAAPNQRYVGDITYLPIGDRGFLYLATVIDLHSRRLAGWAIADHMRTELVLDALEAARRTRGSLAGAILHVDHGAQYTSRSFADACAAAGVKLSMSAVGSSADNAAAESFNATLKRETLQGRRVFADARDARLTCFRWLHRYNTVRRHSRLGHRAPITYEHTQTTSDRLTPAA</sequence>
<dbReference type="InterPro" id="IPR001584">
    <property type="entry name" value="Integrase_cat-core"/>
</dbReference>
<dbReference type="GO" id="GO:0003676">
    <property type="term" value="F:nucleic acid binding"/>
    <property type="evidence" value="ECO:0007669"/>
    <property type="project" value="InterPro"/>
</dbReference>
<keyword evidence="4" id="KW-1185">Reference proteome</keyword>
<protein>
    <submittedName>
        <fullName evidence="3">IS3 family transposase</fullName>
    </submittedName>
</protein>
<dbReference type="InParanoid" id="A0A545ARE5"/>
<dbReference type="Pfam" id="PF13276">
    <property type="entry name" value="HTH_21"/>
    <property type="match status" value="1"/>
</dbReference>
<comment type="caution">
    <text evidence="3">The sequence shown here is derived from an EMBL/GenBank/DDBJ whole genome shotgun (WGS) entry which is preliminary data.</text>
</comment>
<dbReference type="InterPro" id="IPR050900">
    <property type="entry name" value="Transposase_IS3/IS150/IS904"/>
</dbReference>
<dbReference type="EMBL" id="VIRS01000010">
    <property type="protein sequence ID" value="TQS43900.1"/>
    <property type="molecule type" value="Genomic_DNA"/>
</dbReference>
<dbReference type="InterPro" id="IPR025948">
    <property type="entry name" value="HTH-like_dom"/>
</dbReference>
<dbReference type="SUPFAM" id="SSF53098">
    <property type="entry name" value="Ribonuclease H-like"/>
    <property type="match status" value="1"/>
</dbReference>
<comment type="function">
    <text evidence="1">Involved in the transposition of the insertion sequence.</text>
</comment>
<dbReference type="InterPro" id="IPR036397">
    <property type="entry name" value="RNaseH_sf"/>
</dbReference>
<dbReference type="NCBIfam" id="NF033516">
    <property type="entry name" value="transpos_IS3"/>
    <property type="match status" value="1"/>
</dbReference>
<feature type="domain" description="Integrase catalytic" evidence="2">
    <location>
        <begin position="143"/>
        <end position="307"/>
    </location>
</feature>
<dbReference type="InterPro" id="IPR012337">
    <property type="entry name" value="RNaseH-like_sf"/>
</dbReference>
<dbReference type="Gene3D" id="3.30.420.10">
    <property type="entry name" value="Ribonuclease H-like superfamily/Ribonuclease H"/>
    <property type="match status" value="1"/>
</dbReference>
<dbReference type="Proteomes" id="UP000317982">
    <property type="component" value="Unassembled WGS sequence"/>
</dbReference>
<reference evidence="3 4" key="1">
    <citation type="submission" date="2019-07" db="EMBL/GenBank/DDBJ databases">
        <title>Cryptosporangium phraense sp. nov., isolated from plant litter.</title>
        <authorList>
            <person name="Suriyachadkun C."/>
        </authorList>
    </citation>
    <scope>NUCLEOTIDE SEQUENCE [LARGE SCALE GENOMIC DNA]</scope>
    <source>
        <strain evidence="3 4">A-T 5661</strain>
    </source>
</reference>
<dbReference type="GO" id="GO:0015074">
    <property type="term" value="P:DNA integration"/>
    <property type="evidence" value="ECO:0007669"/>
    <property type="project" value="InterPro"/>
</dbReference>
<dbReference type="AlphaFoldDB" id="A0A545ARE5"/>
<evidence type="ECO:0000259" key="2">
    <source>
        <dbReference type="PROSITE" id="PS50994"/>
    </source>
</evidence>
<gene>
    <name evidence="3" type="ORF">FL583_15650</name>
</gene>
<feature type="non-terminal residue" evidence="3">
    <location>
        <position position="1"/>
    </location>
</feature>
<dbReference type="PANTHER" id="PTHR46889:SF4">
    <property type="entry name" value="TRANSPOSASE INSO FOR INSERTION SEQUENCE ELEMENT IS911B-RELATED"/>
    <property type="match status" value="1"/>
</dbReference>
<evidence type="ECO:0000313" key="4">
    <source>
        <dbReference type="Proteomes" id="UP000317982"/>
    </source>
</evidence>